<reference evidence="7" key="1">
    <citation type="journal article" date="2014" name="Int. J. Syst. Evol. Microbiol.">
        <title>Complete genome sequence of Corynebacterium casei LMG S-19264T (=DSM 44701T), isolated from a smear-ripened cheese.</title>
        <authorList>
            <consortium name="US DOE Joint Genome Institute (JGI-PGF)"/>
            <person name="Walter F."/>
            <person name="Albersmeier A."/>
            <person name="Kalinowski J."/>
            <person name="Ruckert C."/>
        </authorList>
    </citation>
    <scope>NUCLEOTIDE SEQUENCE</scope>
    <source>
        <strain evidence="7">CGMCC 1.15762</strain>
    </source>
</reference>
<name>A0A8J3EHN8_9RHOB</name>
<dbReference type="GO" id="GO:0003700">
    <property type="term" value="F:DNA-binding transcription factor activity"/>
    <property type="evidence" value="ECO:0007669"/>
    <property type="project" value="InterPro"/>
</dbReference>
<feature type="domain" description="HTH merR-type" evidence="6">
    <location>
        <begin position="1"/>
        <end position="68"/>
    </location>
</feature>
<organism evidence="7 8">
    <name type="scientific">Salipiger pallidus</name>
    <dbReference type="NCBI Taxonomy" id="1775170"/>
    <lineage>
        <taxon>Bacteria</taxon>
        <taxon>Pseudomonadati</taxon>
        <taxon>Pseudomonadota</taxon>
        <taxon>Alphaproteobacteria</taxon>
        <taxon>Rhodobacterales</taxon>
        <taxon>Roseobacteraceae</taxon>
        <taxon>Salipiger</taxon>
    </lineage>
</organism>
<dbReference type="InterPro" id="IPR047057">
    <property type="entry name" value="MerR_fam"/>
</dbReference>
<evidence type="ECO:0000313" key="7">
    <source>
        <dbReference type="EMBL" id="GGG80216.1"/>
    </source>
</evidence>
<dbReference type="Pfam" id="PF00376">
    <property type="entry name" value="MerR"/>
    <property type="match status" value="1"/>
</dbReference>
<keyword evidence="2" id="KW-0963">Cytoplasm</keyword>
<protein>
    <submittedName>
        <fullName evidence="7">Cu(I)-responsive transcriptional regulator</fullName>
    </submittedName>
</protein>
<comment type="caution">
    <text evidence="7">The sequence shown here is derived from an EMBL/GenBank/DDBJ whole genome shotgun (WGS) entry which is preliminary data.</text>
</comment>
<evidence type="ECO:0000313" key="8">
    <source>
        <dbReference type="Proteomes" id="UP000617145"/>
    </source>
</evidence>
<dbReference type="PRINTS" id="PR00040">
    <property type="entry name" value="HTHMERR"/>
</dbReference>
<keyword evidence="4" id="KW-0238">DNA-binding</keyword>
<dbReference type="PANTHER" id="PTHR30204:SF94">
    <property type="entry name" value="HEAVY METAL-DEPENDENT TRANSCRIPTIONAL REGULATOR HI_0293-RELATED"/>
    <property type="match status" value="1"/>
</dbReference>
<evidence type="ECO:0000259" key="6">
    <source>
        <dbReference type="PROSITE" id="PS50937"/>
    </source>
</evidence>
<dbReference type="GO" id="GO:0003677">
    <property type="term" value="F:DNA binding"/>
    <property type="evidence" value="ECO:0007669"/>
    <property type="project" value="UniProtKB-KW"/>
</dbReference>
<evidence type="ECO:0000256" key="1">
    <source>
        <dbReference type="ARBA" id="ARBA00004496"/>
    </source>
</evidence>
<dbReference type="InterPro" id="IPR015358">
    <property type="entry name" value="Tscrpt_reg_MerR_DNA-bd"/>
</dbReference>
<dbReference type="EMBL" id="BMJV01000006">
    <property type="protein sequence ID" value="GGG80216.1"/>
    <property type="molecule type" value="Genomic_DNA"/>
</dbReference>
<dbReference type="NCBIfam" id="TIGR02044">
    <property type="entry name" value="CueR"/>
    <property type="match status" value="1"/>
</dbReference>
<comment type="subcellular location">
    <subcellularLocation>
        <location evidence="1">Cytoplasm</location>
    </subcellularLocation>
</comment>
<evidence type="ECO:0000256" key="3">
    <source>
        <dbReference type="ARBA" id="ARBA00023015"/>
    </source>
</evidence>
<dbReference type="GO" id="GO:0005737">
    <property type="term" value="C:cytoplasm"/>
    <property type="evidence" value="ECO:0007669"/>
    <property type="project" value="UniProtKB-SubCell"/>
</dbReference>
<evidence type="ECO:0000256" key="4">
    <source>
        <dbReference type="ARBA" id="ARBA00023125"/>
    </source>
</evidence>
<dbReference type="InterPro" id="IPR000551">
    <property type="entry name" value="MerR-type_HTH_dom"/>
</dbReference>
<keyword evidence="3" id="KW-0805">Transcription regulation</keyword>
<dbReference type="AlphaFoldDB" id="A0A8J3EHN8"/>
<gene>
    <name evidence="7" type="ORF">GCM10011415_31960</name>
</gene>
<dbReference type="RefSeq" id="WP_188791223.1">
    <property type="nucleotide sequence ID" value="NZ_BMJV01000006.1"/>
</dbReference>
<dbReference type="PANTHER" id="PTHR30204">
    <property type="entry name" value="REDOX-CYCLING DRUG-SENSING TRANSCRIPTIONAL ACTIVATOR SOXR"/>
    <property type="match status" value="1"/>
</dbReference>
<proteinExistence type="predicted"/>
<dbReference type="InterPro" id="IPR009061">
    <property type="entry name" value="DNA-bd_dom_put_sf"/>
</dbReference>
<accession>A0A8J3EHN8</accession>
<dbReference type="SUPFAM" id="SSF46955">
    <property type="entry name" value="Putative DNA-binding domain"/>
    <property type="match status" value="1"/>
</dbReference>
<dbReference type="SMART" id="SM00422">
    <property type="entry name" value="HTH_MERR"/>
    <property type="match status" value="1"/>
</dbReference>
<reference evidence="7" key="2">
    <citation type="submission" date="2020-09" db="EMBL/GenBank/DDBJ databases">
        <authorList>
            <person name="Sun Q."/>
            <person name="Zhou Y."/>
        </authorList>
    </citation>
    <scope>NUCLEOTIDE SEQUENCE</scope>
    <source>
        <strain evidence="7">CGMCC 1.15762</strain>
    </source>
</reference>
<keyword evidence="8" id="KW-1185">Reference proteome</keyword>
<dbReference type="CDD" id="cd01108">
    <property type="entry name" value="HTH_CueR"/>
    <property type="match status" value="1"/>
</dbReference>
<dbReference type="PROSITE" id="PS50937">
    <property type="entry name" value="HTH_MERR_2"/>
    <property type="match status" value="1"/>
</dbReference>
<evidence type="ECO:0000256" key="5">
    <source>
        <dbReference type="ARBA" id="ARBA00023163"/>
    </source>
</evidence>
<dbReference type="Gene3D" id="1.10.1660.10">
    <property type="match status" value="1"/>
</dbReference>
<dbReference type="GO" id="GO:0045893">
    <property type="term" value="P:positive regulation of DNA-templated transcription"/>
    <property type="evidence" value="ECO:0007669"/>
    <property type="project" value="InterPro"/>
</dbReference>
<dbReference type="GO" id="GO:0005507">
    <property type="term" value="F:copper ion binding"/>
    <property type="evidence" value="ECO:0007669"/>
    <property type="project" value="InterPro"/>
</dbReference>
<dbReference type="InterPro" id="IPR011789">
    <property type="entry name" value="CueR"/>
</dbReference>
<evidence type="ECO:0000256" key="2">
    <source>
        <dbReference type="ARBA" id="ARBA00022490"/>
    </source>
</evidence>
<sequence>MNIGDVAARSGLPAKTIRYYEDIGLVTPKRSENGYRAFAEADLHKLAFLARARALGFSIEDCRALLGLYEDDARASADVRKLAVSHLAEIEDKIAQLREMQATLQVLVDACHGDNRPDCPILAGLSTTPRGG</sequence>
<dbReference type="Pfam" id="PF09278">
    <property type="entry name" value="MerR-DNA-bind"/>
    <property type="match status" value="1"/>
</dbReference>
<keyword evidence="5" id="KW-0804">Transcription</keyword>
<dbReference type="Proteomes" id="UP000617145">
    <property type="component" value="Unassembled WGS sequence"/>
</dbReference>